<evidence type="ECO:0000256" key="1">
    <source>
        <dbReference type="ARBA" id="ARBA00001971"/>
    </source>
</evidence>
<evidence type="ECO:0008006" key="12">
    <source>
        <dbReference type="Google" id="ProtNLM"/>
    </source>
</evidence>
<dbReference type="GO" id="GO:0020037">
    <property type="term" value="F:heme binding"/>
    <property type="evidence" value="ECO:0007669"/>
    <property type="project" value="InterPro"/>
</dbReference>
<accession>A0A4S4KE33</accession>
<evidence type="ECO:0000256" key="9">
    <source>
        <dbReference type="PIRSR" id="PIRSR602401-1"/>
    </source>
</evidence>
<protein>
    <recommendedName>
        <fullName evidence="12">Cytochrome P450</fullName>
    </recommendedName>
</protein>
<keyword evidence="6" id="KW-0560">Oxidoreductase</keyword>
<organism evidence="10 11">
    <name type="scientific">Hermanssonia centrifuga</name>
    <dbReference type="NCBI Taxonomy" id="98765"/>
    <lineage>
        <taxon>Eukaryota</taxon>
        <taxon>Fungi</taxon>
        <taxon>Dikarya</taxon>
        <taxon>Basidiomycota</taxon>
        <taxon>Agaricomycotina</taxon>
        <taxon>Agaricomycetes</taxon>
        <taxon>Polyporales</taxon>
        <taxon>Meruliaceae</taxon>
        <taxon>Hermanssonia</taxon>
    </lineage>
</organism>
<comment type="pathway">
    <text evidence="2">Secondary metabolite biosynthesis.</text>
</comment>
<evidence type="ECO:0000256" key="2">
    <source>
        <dbReference type="ARBA" id="ARBA00005179"/>
    </source>
</evidence>
<proteinExistence type="inferred from homology"/>
<dbReference type="Pfam" id="PF00067">
    <property type="entry name" value="p450"/>
    <property type="match status" value="1"/>
</dbReference>
<dbReference type="InterPro" id="IPR050121">
    <property type="entry name" value="Cytochrome_P450_monoxygenase"/>
</dbReference>
<keyword evidence="4 9" id="KW-0349">Heme</keyword>
<sequence length="545" mass="61158">MFTSILASVSVAVLLAALWKVLPNVIKSLFSPLRALPGPPSDSLFFGNLNAINNAENSVIHEEWLEKYGDTIAYSGLFNIRRLFTVDTRALNHVLTHSMDYQRSEEGRYHLARVVGPGVLVTEGEQHRRQRRVMNPAFGPAQIRDLTEIFVEKSVRLRDVWAAELAKTSGPLRIDVLSWLNRATLDIIGLAGFNYKFNALNPDGPANELSQAFNAAFGANVPRLFLFLQATIPLMRLIRTQANRRSEQSQKVMRRIGLQLIAEKKAAILADSREKSSAAKDGVERKDVHGRDLLTLLIKANMASDIPESQRLTDDEVLAQVPTFIVAGHETTSSATTWCLFSLAEHPDIQRKLREELLTMPTDSPTMDEIMSLPYLEMVVKEVMRYHSPVPMTNRVATKDDLIPLNKPFTDKRGQVHDSIPISKGDPVMIPILVINRSKALWGEDAHEFKPERWENTPEAISSIPGVWSHILSFLGGPRSCIGYRFSLVEMKALIFTLVRAFEFELAVPVTDIKKKSTIVQRPFLISEPKGGSQMPLIIKPYRPL</sequence>
<dbReference type="SUPFAM" id="SSF48264">
    <property type="entry name" value="Cytochrome P450"/>
    <property type="match status" value="1"/>
</dbReference>
<evidence type="ECO:0000256" key="4">
    <source>
        <dbReference type="ARBA" id="ARBA00022617"/>
    </source>
</evidence>
<dbReference type="Proteomes" id="UP000309038">
    <property type="component" value="Unassembled WGS sequence"/>
</dbReference>
<reference evidence="10 11" key="1">
    <citation type="submission" date="2019-02" db="EMBL/GenBank/DDBJ databases">
        <title>Genome sequencing of the rare red list fungi Phlebia centrifuga.</title>
        <authorList>
            <person name="Buettner E."/>
            <person name="Kellner H."/>
        </authorList>
    </citation>
    <scope>NUCLEOTIDE SEQUENCE [LARGE SCALE GENOMIC DNA]</scope>
    <source>
        <strain evidence="10 11">DSM 108282</strain>
    </source>
</reference>
<dbReference type="GO" id="GO:0016705">
    <property type="term" value="F:oxidoreductase activity, acting on paired donors, with incorporation or reduction of molecular oxygen"/>
    <property type="evidence" value="ECO:0007669"/>
    <property type="project" value="InterPro"/>
</dbReference>
<evidence type="ECO:0000256" key="8">
    <source>
        <dbReference type="ARBA" id="ARBA00023033"/>
    </source>
</evidence>
<dbReference type="InterPro" id="IPR002401">
    <property type="entry name" value="Cyt_P450_E_grp-I"/>
</dbReference>
<gene>
    <name evidence="10" type="ORF">EW026_g5548</name>
</gene>
<dbReference type="InterPro" id="IPR036396">
    <property type="entry name" value="Cyt_P450_sf"/>
</dbReference>
<comment type="similarity">
    <text evidence="3">Belongs to the cytochrome P450 family.</text>
</comment>
<evidence type="ECO:0000256" key="3">
    <source>
        <dbReference type="ARBA" id="ARBA00010617"/>
    </source>
</evidence>
<dbReference type="InterPro" id="IPR001128">
    <property type="entry name" value="Cyt_P450"/>
</dbReference>
<dbReference type="CDD" id="cd11069">
    <property type="entry name" value="CYP_FUM15-like"/>
    <property type="match status" value="1"/>
</dbReference>
<evidence type="ECO:0000313" key="10">
    <source>
        <dbReference type="EMBL" id="THG96256.1"/>
    </source>
</evidence>
<keyword evidence="5 9" id="KW-0479">Metal-binding</keyword>
<feature type="binding site" description="axial binding residue" evidence="9">
    <location>
        <position position="481"/>
    </location>
    <ligand>
        <name>heme</name>
        <dbReference type="ChEBI" id="CHEBI:30413"/>
    </ligand>
    <ligandPart>
        <name>Fe</name>
        <dbReference type="ChEBI" id="CHEBI:18248"/>
    </ligandPart>
</feature>
<dbReference type="PRINTS" id="PR00463">
    <property type="entry name" value="EP450I"/>
</dbReference>
<name>A0A4S4KE33_9APHY</name>
<evidence type="ECO:0000256" key="7">
    <source>
        <dbReference type="ARBA" id="ARBA00023004"/>
    </source>
</evidence>
<dbReference type="Gene3D" id="1.10.630.10">
    <property type="entry name" value="Cytochrome P450"/>
    <property type="match status" value="1"/>
</dbReference>
<dbReference type="GO" id="GO:0005506">
    <property type="term" value="F:iron ion binding"/>
    <property type="evidence" value="ECO:0007669"/>
    <property type="project" value="InterPro"/>
</dbReference>
<keyword evidence="7 9" id="KW-0408">Iron</keyword>
<keyword evidence="8" id="KW-0503">Monooxygenase</keyword>
<evidence type="ECO:0000256" key="5">
    <source>
        <dbReference type="ARBA" id="ARBA00022723"/>
    </source>
</evidence>
<dbReference type="GO" id="GO:0004497">
    <property type="term" value="F:monooxygenase activity"/>
    <property type="evidence" value="ECO:0007669"/>
    <property type="project" value="UniProtKB-KW"/>
</dbReference>
<comment type="caution">
    <text evidence="10">The sequence shown here is derived from an EMBL/GenBank/DDBJ whole genome shotgun (WGS) entry which is preliminary data.</text>
</comment>
<dbReference type="AlphaFoldDB" id="A0A4S4KE33"/>
<dbReference type="EMBL" id="SGPJ01000250">
    <property type="protein sequence ID" value="THG96256.1"/>
    <property type="molecule type" value="Genomic_DNA"/>
</dbReference>
<comment type="cofactor">
    <cofactor evidence="1 9">
        <name>heme</name>
        <dbReference type="ChEBI" id="CHEBI:30413"/>
    </cofactor>
</comment>
<evidence type="ECO:0000256" key="6">
    <source>
        <dbReference type="ARBA" id="ARBA00023002"/>
    </source>
</evidence>
<evidence type="ECO:0000313" key="11">
    <source>
        <dbReference type="Proteomes" id="UP000309038"/>
    </source>
</evidence>
<keyword evidence="11" id="KW-1185">Reference proteome</keyword>
<dbReference type="PANTHER" id="PTHR24305">
    <property type="entry name" value="CYTOCHROME P450"/>
    <property type="match status" value="1"/>
</dbReference>
<dbReference type="PRINTS" id="PR00385">
    <property type="entry name" value="P450"/>
</dbReference>
<dbReference type="PANTHER" id="PTHR24305:SF166">
    <property type="entry name" value="CYTOCHROME P450 12A4, MITOCHONDRIAL-RELATED"/>
    <property type="match status" value="1"/>
</dbReference>